<evidence type="ECO:0000256" key="4">
    <source>
        <dbReference type="ARBA" id="ARBA00022692"/>
    </source>
</evidence>
<evidence type="ECO:0000256" key="7">
    <source>
        <dbReference type="ARBA" id="ARBA00023237"/>
    </source>
</evidence>
<dbReference type="STRING" id="1123010.SAMN02745724_03811"/>
<keyword evidence="3 8" id="KW-1134">Transmembrane beta strand</keyword>
<dbReference type="PANTHER" id="PTHR47234">
    <property type="match status" value="1"/>
</dbReference>
<organism evidence="12 13">
    <name type="scientific">Pseudoalteromonas denitrificans DSM 6059</name>
    <dbReference type="NCBI Taxonomy" id="1123010"/>
    <lineage>
        <taxon>Bacteria</taxon>
        <taxon>Pseudomonadati</taxon>
        <taxon>Pseudomonadota</taxon>
        <taxon>Gammaproteobacteria</taxon>
        <taxon>Alteromonadales</taxon>
        <taxon>Pseudoalteromonadaceae</taxon>
        <taxon>Pseudoalteromonas</taxon>
    </lineage>
</organism>
<gene>
    <name evidence="12" type="ORF">SAMN02745724_03811</name>
</gene>
<dbReference type="PROSITE" id="PS52016">
    <property type="entry name" value="TONB_DEPENDENT_REC_3"/>
    <property type="match status" value="1"/>
</dbReference>
<dbReference type="CDD" id="cd01347">
    <property type="entry name" value="ligand_gated_channel"/>
    <property type="match status" value="1"/>
</dbReference>
<evidence type="ECO:0000313" key="12">
    <source>
        <dbReference type="EMBL" id="SFD19000.1"/>
    </source>
</evidence>
<dbReference type="InterPro" id="IPR039426">
    <property type="entry name" value="TonB-dep_rcpt-like"/>
</dbReference>
<dbReference type="InterPro" id="IPR000531">
    <property type="entry name" value="Beta-barrel_TonB"/>
</dbReference>
<evidence type="ECO:0000256" key="3">
    <source>
        <dbReference type="ARBA" id="ARBA00022452"/>
    </source>
</evidence>
<comment type="subcellular location">
    <subcellularLocation>
        <location evidence="1 8">Cell outer membrane</location>
        <topology evidence="1 8">Multi-pass membrane protein</topology>
    </subcellularLocation>
</comment>
<dbReference type="Pfam" id="PF00593">
    <property type="entry name" value="TonB_dep_Rec_b-barrel"/>
    <property type="match status" value="1"/>
</dbReference>
<dbReference type="PANTHER" id="PTHR47234:SF3">
    <property type="entry name" value="SECRETIN_TONB SHORT N-TERMINAL DOMAIN-CONTAINING PROTEIN"/>
    <property type="match status" value="1"/>
</dbReference>
<evidence type="ECO:0000256" key="9">
    <source>
        <dbReference type="RuleBase" id="RU003357"/>
    </source>
</evidence>
<dbReference type="SUPFAM" id="SSF56935">
    <property type="entry name" value="Porins"/>
    <property type="match status" value="1"/>
</dbReference>
<keyword evidence="5 9" id="KW-0798">TonB box</keyword>
<feature type="domain" description="TonB-dependent receptor plug" evidence="11">
    <location>
        <begin position="158"/>
        <end position="279"/>
    </location>
</feature>
<evidence type="ECO:0000256" key="5">
    <source>
        <dbReference type="ARBA" id="ARBA00023077"/>
    </source>
</evidence>
<dbReference type="AlphaFoldDB" id="A0A1I1QLP2"/>
<dbReference type="InterPro" id="IPR037066">
    <property type="entry name" value="Plug_dom_sf"/>
</dbReference>
<dbReference type="InterPro" id="IPR036942">
    <property type="entry name" value="Beta-barrel_TonB_sf"/>
</dbReference>
<dbReference type="EMBL" id="FOLO01000039">
    <property type="protein sequence ID" value="SFD19000.1"/>
    <property type="molecule type" value="Genomic_DNA"/>
</dbReference>
<dbReference type="Proteomes" id="UP000198862">
    <property type="component" value="Unassembled WGS sequence"/>
</dbReference>
<dbReference type="Gene3D" id="2.170.130.10">
    <property type="entry name" value="TonB-dependent receptor, plug domain"/>
    <property type="match status" value="1"/>
</dbReference>
<evidence type="ECO:0000256" key="2">
    <source>
        <dbReference type="ARBA" id="ARBA00022448"/>
    </source>
</evidence>
<proteinExistence type="inferred from homology"/>
<dbReference type="InterPro" id="IPR012910">
    <property type="entry name" value="Plug_dom"/>
</dbReference>
<dbReference type="GO" id="GO:0009279">
    <property type="term" value="C:cell outer membrane"/>
    <property type="evidence" value="ECO:0007669"/>
    <property type="project" value="UniProtKB-SubCell"/>
</dbReference>
<sequence>MLFRFIKSLCYKFDINKHTRHFIIKFSLLSCCFTPYAFAQSMLKFSIEKQRADKALISFAQQSNHTIIFSFDLAKQYQANEIQGFYSFDAGLKQLLLNSGLSAQVNKSGLLSIKRDKKIEEINAILKAPPKPLIVLTKELSQTEKILIIGSRVAGRSVDDLPVPIDILTNEILTNTGQTELGKMLQTIAPSFNFSSSAISDGTDALRPATLRGLGPDQTLVLINGKRRHQASLIHINPSVGRGTAGTDINAIPTASIKRIEVLRDGAAAQYGSDAIAGVINIVLKDISDGGKSSLSYGKYTQGDGKNLNLDISKGFNFNDKGFLTASLSLKNSAPTNRAGLHGSCQFKDCVLLEDGSYLMGDPRELNASRTTFKIGEIESDQIGLTINTAYELFQGETYGFLTYSTRDNKSATFFRHNANTIGNALLQDNDATIPTGFLPKIKSKINDASYNFGFKNSFNENSYIDLSYTYGKNTIDYITQDTINASFANALQYTSDFTADEIRKNIPRDAFAYGLSLSLATANLDFSHDFEFFSLAIGAEVRTDKFSVIPGDKYAYYDYDTDPQGNNLYPTDAASGTQGFIGTAPEQAVNESRNVVSLYSDIEAHITSDLIISSALRFDNYNNFNNNTNYKLAANWSITPNASIRGAISTGFRAPSMQQLYTDNVSTQFVANSNGSDQSAVQIGIFRNDSELAKALSIAQLKEEKATNYSFGTVLKLHNKMNLTIDFYSIYINNRIVLSNSLGQGLSTTLDSALTRSGVGAAQFFLNGADTHTSGLDIIATYSNPFIYGNLDLTFAANFTDTDVDNVFTPANSALDGIAPEDIFSEQSISIITQWQPKDRISFNALYQIKDLTINLAFNRYGEYTVVDAGSQTYSAKILTDLRLSYQVNENLSINIGGNNIFDIYPDKNKIGNSHAGTIVDHNGNTIISSPGVFTYSRRSTPFGFSGAYYYASVEYQF</sequence>
<name>A0A1I1QLP2_9GAMM</name>
<dbReference type="Gene3D" id="2.40.170.20">
    <property type="entry name" value="TonB-dependent receptor, beta-barrel domain"/>
    <property type="match status" value="1"/>
</dbReference>
<evidence type="ECO:0000256" key="6">
    <source>
        <dbReference type="ARBA" id="ARBA00023136"/>
    </source>
</evidence>
<keyword evidence="2 8" id="KW-0813">Transport</keyword>
<feature type="domain" description="TonB-dependent receptor-like beta-barrel" evidence="10">
    <location>
        <begin position="400"/>
        <end position="902"/>
    </location>
</feature>
<evidence type="ECO:0000259" key="10">
    <source>
        <dbReference type="Pfam" id="PF00593"/>
    </source>
</evidence>
<accession>A0A1I1QLP2</accession>
<reference evidence="12 13" key="1">
    <citation type="submission" date="2016-10" db="EMBL/GenBank/DDBJ databases">
        <authorList>
            <person name="de Groot N.N."/>
        </authorList>
    </citation>
    <scope>NUCLEOTIDE SEQUENCE [LARGE SCALE GENOMIC DNA]</scope>
    <source>
        <strain evidence="12 13">DSM 6059</strain>
    </source>
</reference>
<keyword evidence="7 8" id="KW-0998">Cell outer membrane</keyword>
<keyword evidence="6 8" id="KW-0472">Membrane</keyword>
<keyword evidence="13" id="KW-1185">Reference proteome</keyword>
<evidence type="ECO:0000256" key="1">
    <source>
        <dbReference type="ARBA" id="ARBA00004571"/>
    </source>
</evidence>
<evidence type="ECO:0000256" key="8">
    <source>
        <dbReference type="PROSITE-ProRule" id="PRU01360"/>
    </source>
</evidence>
<evidence type="ECO:0000259" key="11">
    <source>
        <dbReference type="Pfam" id="PF07715"/>
    </source>
</evidence>
<evidence type="ECO:0000313" key="13">
    <source>
        <dbReference type="Proteomes" id="UP000198862"/>
    </source>
</evidence>
<protein>
    <submittedName>
        <fullName evidence="12">Iron complex outermembrane recepter protein</fullName>
    </submittedName>
</protein>
<dbReference type="Pfam" id="PF07715">
    <property type="entry name" value="Plug"/>
    <property type="match status" value="1"/>
</dbReference>
<dbReference type="Gene3D" id="3.55.50.30">
    <property type="match status" value="1"/>
</dbReference>
<keyword evidence="4 8" id="KW-0812">Transmembrane</keyword>
<comment type="similarity">
    <text evidence="8 9">Belongs to the TonB-dependent receptor family.</text>
</comment>